<evidence type="ECO:0000259" key="3">
    <source>
        <dbReference type="Pfam" id="PF00892"/>
    </source>
</evidence>
<dbReference type="KEGG" id="elut:CKA38_08960"/>
<feature type="transmembrane region" description="Helical" evidence="2">
    <location>
        <begin position="54"/>
        <end position="74"/>
    </location>
</feature>
<dbReference type="InterPro" id="IPR037185">
    <property type="entry name" value="EmrE-like"/>
</dbReference>
<evidence type="ECO:0000313" key="5">
    <source>
        <dbReference type="Proteomes" id="UP000244896"/>
    </source>
</evidence>
<dbReference type="RefSeq" id="WP_108825164.1">
    <property type="nucleotide sequence ID" value="NZ_CP023004.1"/>
</dbReference>
<dbReference type="AlphaFoldDB" id="A0A2U8E483"/>
<protein>
    <submittedName>
        <fullName evidence="4">EamA family transporter</fullName>
    </submittedName>
</protein>
<feature type="transmembrane region" description="Helical" evidence="2">
    <location>
        <begin position="145"/>
        <end position="163"/>
    </location>
</feature>
<accession>A0A2U8E483</accession>
<organism evidence="4 5">
    <name type="scientific">Ereboglobus luteus</name>
    <dbReference type="NCBI Taxonomy" id="1796921"/>
    <lineage>
        <taxon>Bacteria</taxon>
        <taxon>Pseudomonadati</taxon>
        <taxon>Verrucomicrobiota</taxon>
        <taxon>Opitutia</taxon>
        <taxon>Opitutales</taxon>
        <taxon>Opitutaceae</taxon>
        <taxon>Ereboglobus</taxon>
    </lineage>
</organism>
<name>A0A2U8E483_9BACT</name>
<dbReference type="GO" id="GO:0016020">
    <property type="term" value="C:membrane"/>
    <property type="evidence" value="ECO:0007669"/>
    <property type="project" value="InterPro"/>
</dbReference>
<dbReference type="Pfam" id="PF00892">
    <property type="entry name" value="EamA"/>
    <property type="match status" value="2"/>
</dbReference>
<sequence length="316" mass="33451">MSKNPDRNIAAQRSASDAGGGANTTLAGIALLVAAVACFACMDTTVKWLSASLPSLQIAAIRYVGSFLITLVLLRPSPGTSMLKAKRPGLQILRSLGIVLTTVCSFTALQYIPLTEVTSVTFSSPLIVAVIAWPLLGEKMGPRRVVAVLVGFAGVIVITRPGIHGVHPAIALAVLAAITNALYAVATRMLAAHDSPKTTIFYTGLCGTIVMLPIIPFAWKTPPTIGTWLGLLLTGVFGALGHWLLILAHQRATATVLAPFFYAQLVFAMGLAMLFLGERPDVWTFVGASIVMGSGLYLIYRERVRKVPVPSSDMPA</sequence>
<dbReference type="PANTHER" id="PTHR22911:SF103">
    <property type="entry name" value="BLR2811 PROTEIN"/>
    <property type="match status" value="1"/>
</dbReference>
<dbReference type="InterPro" id="IPR000620">
    <property type="entry name" value="EamA_dom"/>
</dbReference>
<feature type="domain" description="EamA" evidence="3">
    <location>
        <begin position="169"/>
        <end position="299"/>
    </location>
</feature>
<feature type="transmembrane region" description="Helical" evidence="2">
    <location>
        <begin position="225"/>
        <end position="247"/>
    </location>
</feature>
<feature type="domain" description="EamA" evidence="3">
    <location>
        <begin position="27"/>
        <end position="159"/>
    </location>
</feature>
<reference evidence="4 5" key="1">
    <citation type="journal article" date="2018" name="Syst. Appl. Microbiol.">
        <title>Ereboglobus luteus gen. nov. sp. nov. from cockroach guts, and new insights into the oxygen relationship of the genera Opitutus and Didymococcus (Verrucomicrobia: Opitutaceae).</title>
        <authorList>
            <person name="Tegtmeier D."/>
            <person name="Belitz A."/>
            <person name="Radek R."/>
            <person name="Heimerl T."/>
            <person name="Brune A."/>
        </authorList>
    </citation>
    <scope>NUCLEOTIDE SEQUENCE [LARGE SCALE GENOMIC DNA]</scope>
    <source>
        <strain evidence="4 5">Ho45</strain>
    </source>
</reference>
<feature type="transmembrane region" description="Helical" evidence="2">
    <location>
        <begin position="282"/>
        <end position="300"/>
    </location>
</feature>
<keyword evidence="2" id="KW-1133">Transmembrane helix</keyword>
<feature type="transmembrane region" description="Helical" evidence="2">
    <location>
        <begin position="21"/>
        <end position="42"/>
    </location>
</feature>
<evidence type="ECO:0000313" key="4">
    <source>
        <dbReference type="EMBL" id="AWI09354.1"/>
    </source>
</evidence>
<evidence type="ECO:0000256" key="2">
    <source>
        <dbReference type="SAM" id="Phobius"/>
    </source>
</evidence>
<feature type="transmembrane region" description="Helical" evidence="2">
    <location>
        <begin position="254"/>
        <end position="276"/>
    </location>
</feature>
<keyword evidence="2" id="KW-0472">Membrane</keyword>
<dbReference type="EMBL" id="CP023004">
    <property type="protein sequence ID" value="AWI09354.1"/>
    <property type="molecule type" value="Genomic_DNA"/>
</dbReference>
<feature type="transmembrane region" description="Helical" evidence="2">
    <location>
        <begin position="95"/>
        <end position="112"/>
    </location>
</feature>
<dbReference type="SUPFAM" id="SSF103481">
    <property type="entry name" value="Multidrug resistance efflux transporter EmrE"/>
    <property type="match status" value="2"/>
</dbReference>
<feature type="transmembrane region" description="Helical" evidence="2">
    <location>
        <begin position="118"/>
        <end position="136"/>
    </location>
</feature>
<feature type="transmembrane region" description="Helical" evidence="2">
    <location>
        <begin position="169"/>
        <end position="187"/>
    </location>
</feature>
<proteinExistence type="predicted"/>
<keyword evidence="5" id="KW-1185">Reference proteome</keyword>
<gene>
    <name evidence="4" type="ORF">CKA38_08960</name>
</gene>
<feature type="transmembrane region" description="Helical" evidence="2">
    <location>
        <begin position="199"/>
        <end position="219"/>
    </location>
</feature>
<dbReference type="OrthoDB" id="9815809at2"/>
<dbReference type="PANTHER" id="PTHR22911">
    <property type="entry name" value="ACYL-MALONYL CONDENSING ENZYME-RELATED"/>
    <property type="match status" value="1"/>
</dbReference>
<feature type="region of interest" description="Disordered" evidence="1">
    <location>
        <begin position="1"/>
        <end position="20"/>
    </location>
</feature>
<keyword evidence="2" id="KW-0812">Transmembrane</keyword>
<dbReference type="Proteomes" id="UP000244896">
    <property type="component" value="Chromosome"/>
</dbReference>
<evidence type="ECO:0000256" key="1">
    <source>
        <dbReference type="SAM" id="MobiDB-lite"/>
    </source>
</evidence>